<dbReference type="eggNOG" id="COG3679">
    <property type="taxonomic scope" value="Bacteria"/>
</dbReference>
<dbReference type="AlphaFoldDB" id="C8VVY9"/>
<dbReference type="InterPro" id="IPR023378">
    <property type="entry name" value="YheA/YmcA-like_dom_sf"/>
</dbReference>
<evidence type="ECO:0000313" key="3">
    <source>
        <dbReference type="Proteomes" id="UP000002217"/>
    </source>
</evidence>
<dbReference type="EMBL" id="CP001720">
    <property type="protein sequence ID" value="ACV64276.1"/>
    <property type="molecule type" value="Genomic_DNA"/>
</dbReference>
<name>C8VVY9_DESAS</name>
<dbReference type="HOGENOM" id="CLU_140243_1_1_9"/>
<feature type="coiled-coil region" evidence="1">
    <location>
        <begin position="36"/>
        <end position="63"/>
    </location>
</feature>
<keyword evidence="1" id="KW-0175">Coiled coil</keyword>
<protein>
    <submittedName>
        <fullName evidence="2">Uncharacterized protein</fullName>
    </submittedName>
</protein>
<accession>C8VVY9</accession>
<evidence type="ECO:0000256" key="1">
    <source>
        <dbReference type="SAM" id="Coils"/>
    </source>
</evidence>
<evidence type="ECO:0000313" key="2">
    <source>
        <dbReference type="EMBL" id="ACV64276.1"/>
    </source>
</evidence>
<dbReference type="Gene3D" id="1.20.1500.10">
    <property type="entry name" value="YheA/YmcA-like"/>
    <property type="match status" value="1"/>
</dbReference>
<dbReference type="Pfam" id="PF06133">
    <property type="entry name" value="Com_YlbF"/>
    <property type="match status" value="1"/>
</dbReference>
<organism evidence="2 3">
    <name type="scientific">Desulfofarcimen acetoxidans (strain ATCC 49208 / DSM 771 / KCTC 5769 / VKM B-1644 / 5575)</name>
    <name type="common">Desulfotomaculum acetoxidans</name>
    <dbReference type="NCBI Taxonomy" id="485916"/>
    <lineage>
        <taxon>Bacteria</taxon>
        <taxon>Bacillati</taxon>
        <taxon>Bacillota</taxon>
        <taxon>Clostridia</taxon>
        <taxon>Eubacteriales</taxon>
        <taxon>Peptococcaceae</taxon>
        <taxon>Desulfofarcimen</taxon>
    </lineage>
</organism>
<dbReference type="Proteomes" id="UP000002217">
    <property type="component" value="Chromosome"/>
</dbReference>
<dbReference type="KEGG" id="dae:Dtox_3564"/>
<gene>
    <name evidence="2" type="ordered locus">Dtox_3564</name>
</gene>
<reference evidence="2 3" key="1">
    <citation type="journal article" date="2009" name="Stand. Genomic Sci.">
        <title>Complete genome sequence of Desulfotomaculum acetoxidans type strain (5575).</title>
        <authorList>
            <person name="Spring S."/>
            <person name="Lapidus A."/>
            <person name="Schroder M."/>
            <person name="Gleim D."/>
            <person name="Sims D."/>
            <person name="Meincke L."/>
            <person name="Glavina Del Rio T."/>
            <person name="Tice H."/>
            <person name="Copeland A."/>
            <person name="Cheng J.F."/>
            <person name="Lucas S."/>
            <person name="Chen F."/>
            <person name="Nolan M."/>
            <person name="Bruce D."/>
            <person name="Goodwin L."/>
            <person name="Pitluck S."/>
            <person name="Ivanova N."/>
            <person name="Mavromatis K."/>
            <person name="Mikhailova N."/>
            <person name="Pati A."/>
            <person name="Chen A."/>
            <person name="Palaniappan K."/>
            <person name="Land M."/>
            <person name="Hauser L."/>
            <person name="Chang Y.J."/>
            <person name="Jeffries C.D."/>
            <person name="Chain P."/>
            <person name="Saunders E."/>
            <person name="Brettin T."/>
            <person name="Detter J.C."/>
            <person name="Goker M."/>
            <person name="Bristow J."/>
            <person name="Eisen J.A."/>
            <person name="Markowitz V."/>
            <person name="Hugenholtz P."/>
            <person name="Kyrpides N.C."/>
            <person name="Klenk H.P."/>
            <person name="Han C."/>
        </authorList>
    </citation>
    <scope>NUCLEOTIDE SEQUENCE [LARGE SCALE GENOMIC DNA]</scope>
    <source>
        <strain evidence="3">ATCC 49208 / DSM 771 / VKM B-1644</strain>
    </source>
</reference>
<proteinExistence type="predicted"/>
<sequence>MVVLDDALSLGQKLSQTSEYRAMKEAEEMMGNDQVARKAYKAYQNLRNSYQRMEQMGHQLTKENMDKLINVQLEMMKNPLVKTYTERKEDFMNLLKQVDQKISEGLTGIKPSACGPST</sequence>
<dbReference type="InterPro" id="IPR010368">
    <property type="entry name" value="Com_YlbF"/>
</dbReference>
<keyword evidence="3" id="KW-1185">Reference proteome</keyword>
<dbReference type="SUPFAM" id="SSF158622">
    <property type="entry name" value="YheA/YmcA-like"/>
    <property type="match status" value="1"/>
</dbReference>
<dbReference type="RefSeq" id="WP_015758963.1">
    <property type="nucleotide sequence ID" value="NC_013216.1"/>
</dbReference>
<dbReference type="OrthoDB" id="9811402at2"/>